<keyword evidence="4" id="KW-1185">Reference proteome</keyword>
<comment type="caution">
    <text evidence="3">The sequence shown here is derived from an EMBL/GenBank/DDBJ whole genome shotgun (WGS) entry which is preliminary data.</text>
</comment>
<evidence type="ECO:0000313" key="4">
    <source>
        <dbReference type="Proteomes" id="UP001634394"/>
    </source>
</evidence>
<name>A0ABD3VSX7_SINWO</name>
<evidence type="ECO:0000256" key="1">
    <source>
        <dbReference type="SAM" id="SignalP"/>
    </source>
</evidence>
<proteinExistence type="predicted"/>
<evidence type="ECO:0000259" key="2">
    <source>
        <dbReference type="PROSITE" id="PS50041"/>
    </source>
</evidence>
<dbReference type="SMART" id="SM00034">
    <property type="entry name" value="CLECT"/>
    <property type="match status" value="1"/>
</dbReference>
<feature type="chain" id="PRO_5044765955" description="C-type lectin domain-containing protein" evidence="1">
    <location>
        <begin position="20"/>
        <end position="196"/>
    </location>
</feature>
<feature type="domain" description="C-type lectin" evidence="2">
    <location>
        <begin position="69"/>
        <end position="191"/>
    </location>
</feature>
<organism evidence="3 4">
    <name type="scientific">Sinanodonta woodiana</name>
    <name type="common">Chinese pond mussel</name>
    <name type="synonym">Anodonta woodiana</name>
    <dbReference type="NCBI Taxonomy" id="1069815"/>
    <lineage>
        <taxon>Eukaryota</taxon>
        <taxon>Metazoa</taxon>
        <taxon>Spiralia</taxon>
        <taxon>Lophotrochozoa</taxon>
        <taxon>Mollusca</taxon>
        <taxon>Bivalvia</taxon>
        <taxon>Autobranchia</taxon>
        <taxon>Heteroconchia</taxon>
        <taxon>Palaeoheterodonta</taxon>
        <taxon>Unionida</taxon>
        <taxon>Unionoidea</taxon>
        <taxon>Unionidae</taxon>
        <taxon>Unioninae</taxon>
        <taxon>Sinanodonta</taxon>
    </lineage>
</organism>
<sequence length="196" mass="22603">MSWHMFLMLLLLSVASAEAKPPRRNWYGSYVMKISRETIIRLRNFMMNIGDLLGLDQCPEHYTKYVIGDRPFCYRFYPNLCDDWQKVRDFCQYEGADLISLTEQNFKFFRELASDLTNHGCGNGSFWVGLTDNKTEGNWMFLNGEPLSLRSSIWSSNANLENPNNDCAAMMAPNFYLVASNCTTVHSAICQIYLNP</sequence>
<accession>A0ABD3VSX7</accession>
<gene>
    <name evidence="3" type="ORF">ACJMK2_006367</name>
</gene>
<dbReference type="Pfam" id="PF00059">
    <property type="entry name" value="Lectin_C"/>
    <property type="match status" value="1"/>
</dbReference>
<dbReference type="Proteomes" id="UP001634394">
    <property type="component" value="Unassembled WGS sequence"/>
</dbReference>
<evidence type="ECO:0000313" key="3">
    <source>
        <dbReference type="EMBL" id="KAL3864709.1"/>
    </source>
</evidence>
<dbReference type="Gene3D" id="3.10.100.10">
    <property type="entry name" value="Mannose-Binding Protein A, subunit A"/>
    <property type="match status" value="1"/>
</dbReference>
<dbReference type="PANTHER" id="PTHR22801:SF63">
    <property type="entry name" value="C-TYPE LECTIN DOMAIN-CONTAINING PROTEIN"/>
    <property type="match status" value="1"/>
</dbReference>
<dbReference type="InterPro" id="IPR001304">
    <property type="entry name" value="C-type_lectin-like"/>
</dbReference>
<dbReference type="InterPro" id="IPR050801">
    <property type="entry name" value="Ca-Dep_Lectins_ImmuneDev"/>
</dbReference>
<dbReference type="SUPFAM" id="SSF56436">
    <property type="entry name" value="C-type lectin-like"/>
    <property type="match status" value="1"/>
</dbReference>
<dbReference type="CDD" id="cd00037">
    <property type="entry name" value="CLECT"/>
    <property type="match status" value="1"/>
</dbReference>
<dbReference type="AlphaFoldDB" id="A0ABD3VSX7"/>
<dbReference type="PANTHER" id="PTHR22801">
    <property type="entry name" value="LITHOSTATHINE"/>
    <property type="match status" value="1"/>
</dbReference>
<protein>
    <recommendedName>
        <fullName evidence="2">C-type lectin domain-containing protein</fullName>
    </recommendedName>
</protein>
<dbReference type="InterPro" id="IPR016187">
    <property type="entry name" value="CTDL_fold"/>
</dbReference>
<dbReference type="PROSITE" id="PS50041">
    <property type="entry name" value="C_TYPE_LECTIN_2"/>
    <property type="match status" value="1"/>
</dbReference>
<dbReference type="EMBL" id="JBJQND010000010">
    <property type="protein sequence ID" value="KAL3864709.1"/>
    <property type="molecule type" value="Genomic_DNA"/>
</dbReference>
<reference evidence="3 4" key="1">
    <citation type="submission" date="2024-11" db="EMBL/GenBank/DDBJ databases">
        <title>Chromosome-level genome assembly of the freshwater bivalve Anodonta woodiana.</title>
        <authorList>
            <person name="Chen X."/>
        </authorList>
    </citation>
    <scope>NUCLEOTIDE SEQUENCE [LARGE SCALE GENOMIC DNA]</scope>
    <source>
        <strain evidence="3">MN2024</strain>
        <tissue evidence="3">Gills</tissue>
    </source>
</reference>
<keyword evidence="1" id="KW-0732">Signal</keyword>
<dbReference type="InterPro" id="IPR016186">
    <property type="entry name" value="C-type_lectin-like/link_sf"/>
</dbReference>
<feature type="signal peptide" evidence="1">
    <location>
        <begin position="1"/>
        <end position="19"/>
    </location>
</feature>